<dbReference type="EMBL" id="GL876971">
    <property type="protein sequence ID" value="KLU88626.1"/>
    <property type="molecule type" value="Genomic_DNA"/>
</dbReference>
<dbReference type="PANTHER" id="PTHR16019:SF5">
    <property type="entry name" value="BSD DOMAIN-CONTAINING PROTEIN 1"/>
    <property type="match status" value="1"/>
</dbReference>
<dbReference type="EMBL" id="ADBL01001844">
    <property type="status" value="NOT_ANNOTATED_CDS"/>
    <property type="molecule type" value="Genomic_DNA"/>
</dbReference>
<evidence type="ECO:0000259" key="2">
    <source>
        <dbReference type="PROSITE" id="PS50858"/>
    </source>
</evidence>
<evidence type="ECO:0000313" key="5">
    <source>
        <dbReference type="Proteomes" id="UP000011715"/>
    </source>
</evidence>
<feature type="compositionally biased region" description="Basic and acidic residues" evidence="1">
    <location>
        <begin position="130"/>
        <end position="139"/>
    </location>
</feature>
<dbReference type="EMBL" id="ADBL01001845">
    <property type="status" value="NOT_ANNOTATED_CDS"/>
    <property type="molecule type" value="Genomic_DNA"/>
</dbReference>
<dbReference type="SUPFAM" id="SSF140383">
    <property type="entry name" value="BSD domain-like"/>
    <property type="match status" value="1"/>
</dbReference>
<protein>
    <recommendedName>
        <fullName evidence="2">BSD domain-containing protein</fullName>
    </recommendedName>
</protein>
<feature type="domain" description="BSD" evidence="2">
    <location>
        <begin position="254"/>
        <end position="306"/>
    </location>
</feature>
<dbReference type="PANTHER" id="PTHR16019">
    <property type="entry name" value="SYNAPSE-ASSOCIATED PROTEIN"/>
    <property type="match status" value="1"/>
</dbReference>
<reference evidence="3" key="1">
    <citation type="submission" date="2010-05" db="EMBL/GenBank/DDBJ databases">
        <title>The Genome Sequence of Magnaporthe poae strain ATCC 64411.</title>
        <authorList>
            <consortium name="The Broad Institute Genome Sequencing Platform"/>
            <consortium name="Broad Institute Genome Sequencing Center for Infectious Disease"/>
            <person name="Ma L.-J."/>
            <person name="Dead R."/>
            <person name="Young S."/>
            <person name="Zeng Q."/>
            <person name="Koehrsen M."/>
            <person name="Alvarado L."/>
            <person name="Berlin A."/>
            <person name="Chapman S.B."/>
            <person name="Chen Z."/>
            <person name="Freedman E."/>
            <person name="Gellesch M."/>
            <person name="Goldberg J."/>
            <person name="Griggs A."/>
            <person name="Gujja S."/>
            <person name="Heilman E.R."/>
            <person name="Heiman D."/>
            <person name="Hepburn T."/>
            <person name="Howarth C."/>
            <person name="Jen D."/>
            <person name="Larson L."/>
            <person name="Mehta T."/>
            <person name="Neiman D."/>
            <person name="Pearson M."/>
            <person name="Roberts A."/>
            <person name="Saif S."/>
            <person name="Shea T."/>
            <person name="Shenoy N."/>
            <person name="Sisk P."/>
            <person name="Stolte C."/>
            <person name="Sykes S."/>
            <person name="Walk T."/>
            <person name="White J."/>
            <person name="Yandava C."/>
            <person name="Haas B."/>
            <person name="Nusbaum C."/>
            <person name="Birren B."/>
        </authorList>
    </citation>
    <scope>NUCLEOTIDE SEQUENCE</scope>
    <source>
        <strain evidence="3">ATCC 64411</strain>
    </source>
</reference>
<reference evidence="5" key="2">
    <citation type="submission" date="2010-05" db="EMBL/GenBank/DDBJ databases">
        <title>The genome sequence of Magnaporthe poae strain ATCC 64411.</title>
        <authorList>
            <person name="Ma L.-J."/>
            <person name="Dead R."/>
            <person name="Young S."/>
            <person name="Zeng Q."/>
            <person name="Koehrsen M."/>
            <person name="Alvarado L."/>
            <person name="Berlin A."/>
            <person name="Chapman S.B."/>
            <person name="Chen Z."/>
            <person name="Freedman E."/>
            <person name="Gellesch M."/>
            <person name="Goldberg J."/>
            <person name="Griggs A."/>
            <person name="Gujja S."/>
            <person name="Heilman E.R."/>
            <person name="Heiman D."/>
            <person name="Hepburn T."/>
            <person name="Howarth C."/>
            <person name="Jen D."/>
            <person name="Larson L."/>
            <person name="Mehta T."/>
            <person name="Neiman D."/>
            <person name="Pearson M."/>
            <person name="Roberts A."/>
            <person name="Saif S."/>
            <person name="Shea T."/>
            <person name="Shenoy N."/>
            <person name="Sisk P."/>
            <person name="Stolte C."/>
            <person name="Sykes S."/>
            <person name="Walk T."/>
            <person name="White J."/>
            <person name="Yandava C."/>
            <person name="Haas B."/>
            <person name="Nusbaum C."/>
            <person name="Birren B."/>
        </authorList>
    </citation>
    <scope>NUCLEOTIDE SEQUENCE [LARGE SCALE GENOMIC DNA]</scope>
    <source>
        <strain evidence="5">ATCC 64411 / 73-15</strain>
    </source>
</reference>
<dbReference type="GO" id="GO:0005737">
    <property type="term" value="C:cytoplasm"/>
    <property type="evidence" value="ECO:0007669"/>
    <property type="project" value="TreeGrafter"/>
</dbReference>
<dbReference type="InterPro" id="IPR051494">
    <property type="entry name" value="BSD_domain-containing"/>
</dbReference>
<dbReference type="OMA" id="PSHEDYP"/>
<organism evidence="4 5">
    <name type="scientific">Magnaporthiopsis poae (strain ATCC 64411 / 73-15)</name>
    <name type="common">Kentucky bluegrass fungus</name>
    <name type="synonym">Magnaporthe poae</name>
    <dbReference type="NCBI Taxonomy" id="644358"/>
    <lineage>
        <taxon>Eukaryota</taxon>
        <taxon>Fungi</taxon>
        <taxon>Dikarya</taxon>
        <taxon>Ascomycota</taxon>
        <taxon>Pezizomycotina</taxon>
        <taxon>Sordariomycetes</taxon>
        <taxon>Sordariomycetidae</taxon>
        <taxon>Magnaporthales</taxon>
        <taxon>Magnaporthaceae</taxon>
        <taxon>Magnaporthiopsis</taxon>
    </lineage>
</organism>
<evidence type="ECO:0000313" key="4">
    <source>
        <dbReference type="EnsemblFungi" id="MAPG_07611T0"/>
    </source>
</evidence>
<reference evidence="4" key="4">
    <citation type="journal article" date="2015" name="G3 (Bethesda)">
        <title>Genome sequences of three phytopathogenic species of the Magnaporthaceae family of fungi.</title>
        <authorList>
            <person name="Okagaki L.H."/>
            <person name="Nunes C.C."/>
            <person name="Sailsbery J."/>
            <person name="Clay B."/>
            <person name="Brown D."/>
            <person name="John T."/>
            <person name="Oh Y."/>
            <person name="Young N."/>
            <person name="Fitzgerald M."/>
            <person name="Haas B.J."/>
            <person name="Zeng Q."/>
            <person name="Young S."/>
            <person name="Adiconis X."/>
            <person name="Fan L."/>
            <person name="Levin J.Z."/>
            <person name="Mitchell T.K."/>
            <person name="Okubara P.A."/>
            <person name="Farman M.L."/>
            <person name="Kohn L.M."/>
            <person name="Birren B."/>
            <person name="Ma L.-J."/>
            <person name="Dean R.A."/>
        </authorList>
    </citation>
    <scope>NUCLEOTIDE SEQUENCE</scope>
    <source>
        <strain evidence="4">ATCC 64411 / 73-15</strain>
    </source>
</reference>
<dbReference type="InterPro" id="IPR035925">
    <property type="entry name" value="BSD_dom_sf"/>
</dbReference>
<feature type="compositionally biased region" description="Low complexity" evidence="1">
    <location>
        <begin position="105"/>
        <end position="120"/>
    </location>
</feature>
<dbReference type="OrthoDB" id="73788at2759"/>
<dbReference type="VEuPathDB" id="FungiDB:MAPG_07611"/>
<dbReference type="Proteomes" id="UP000011715">
    <property type="component" value="Unassembled WGS sequence"/>
</dbReference>
<feature type="compositionally biased region" description="Basic and acidic residues" evidence="1">
    <location>
        <begin position="8"/>
        <end position="31"/>
    </location>
</feature>
<reference evidence="4" key="5">
    <citation type="submission" date="2015-06" db="UniProtKB">
        <authorList>
            <consortium name="EnsemblFungi"/>
        </authorList>
    </citation>
    <scope>IDENTIFICATION</scope>
    <source>
        <strain evidence="4">ATCC 64411</strain>
    </source>
</reference>
<name>A0A0C4E549_MAGP6</name>
<dbReference type="EnsemblFungi" id="MAPG_07611T0">
    <property type="protein sequence ID" value="MAPG_07611T0"/>
    <property type="gene ID" value="MAPG_07611"/>
</dbReference>
<feature type="region of interest" description="Disordered" evidence="1">
    <location>
        <begin position="319"/>
        <end position="402"/>
    </location>
</feature>
<dbReference type="Pfam" id="PF03909">
    <property type="entry name" value="BSD"/>
    <property type="match status" value="1"/>
</dbReference>
<evidence type="ECO:0000313" key="3">
    <source>
        <dbReference type="EMBL" id="KLU88626.1"/>
    </source>
</evidence>
<gene>
    <name evidence="3" type="ORF">MAPG_07611</name>
</gene>
<feature type="region of interest" description="Disordered" evidence="1">
    <location>
        <begin position="105"/>
        <end position="139"/>
    </location>
</feature>
<proteinExistence type="predicted"/>
<dbReference type="PROSITE" id="PS50858">
    <property type="entry name" value="BSD"/>
    <property type="match status" value="1"/>
</dbReference>
<dbReference type="AlphaFoldDB" id="A0A0C4E549"/>
<evidence type="ECO:0000256" key="1">
    <source>
        <dbReference type="SAM" id="MobiDB-lite"/>
    </source>
</evidence>
<sequence>MDLAYDQILEKSVSKENETTPRASGEKKAENEEPTLSAEVQDAYRAFSSSPWGARIGGFIGSVAKQGGNVYREAQHVGQDATTGFSSLRDTIISRTRGLSLVGGAEAPAAEGSSSAAAGSKGTDTTAEAGTKELTTDEALKESENVLSRLKVAAAQRLKDIQKAEDAADEALLKFGTNIRDFLRESISIAGPSGDAASGSARGGPSGDGVLFESKDAQGKRVIHTSRFDAQLHVIHTNPESFSKDPAGEEYAAWSSSFDIDKKTADITADLTKYPELRTTMEKLVPDQIPYPDFWKRYYFLRHSIETAEARRRDLLKAASAEEEVGWDEDSEDDDDEEEGSSEDDSDDETTTSAGPSKPAISGSAVPAAAAQGRPGSAGSATTIQSPPQPTKPAASITSGIESNCDFEIVVDGIVF</sequence>
<feature type="region of interest" description="Disordered" evidence="1">
    <location>
        <begin position="1"/>
        <end position="36"/>
    </location>
</feature>
<accession>A0A0C4E549</accession>
<feature type="compositionally biased region" description="Acidic residues" evidence="1">
    <location>
        <begin position="321"/>
        <end position="350"/>
    </location>
</feature>
<keyword evidence="5" id="KW-1185">Reference proteome</keyword>
<dbReference type="InterPro" id="IPR005607">
    <property type="entry name" value="BSD_dom"/>
</dbReference>
<feature type="compositionally biased region" description="Low complexity" evidence="1">
    <location>
        <begin position="359"/>
        <end position="375"/>
    </location>
</feature>
<dbReference type="eggNOG" id="KOG2690">
    <property type="taxonomic scope" value="Eukaryota"/>
</dbReference>
<reference evidence="3" key="3">
    <citation type="submission" date="2011-03" db="EMBL/GenBank/DDBJ databases">
        <title>Annotation of Magnaporthe poae ATCC 64411.</title>
        <authorList>
            <person name="Ma L.-J."/>
            <person name="Dead R."/>
            <person name="Young S.K."/>
            <person name="Zeng Q."/>
            <person name="Gargeya S."/>
            <person name="Fitzgerald M."/>
            <person name="Haas B."/>
            <person name="Abouelleil A."/>
            <person name="Alvarado L."/>
            <person name="Arachchi H.M."/>
            <person name="Berlin A."/>
            <person name="Brown A."/>
            <person name="Chapman S.B."/>
            <person name="Chen Z."/>
            <person name="Dunbar C."/>
            <person name="Freedman E."/>
            <person name="Gearin G."/>
            <person name="Gellesch M."/>
            <person name="Goldberg J."/>
            <person name="Griggs A."/>
            <person name="Gujja S."/>
            <person name="Heiman D."/>
            <person name="Howarth C."/>
            <person name="Larson L."/>
            <person name="Lui A."/>
            <person name="MacDonald P.J.P."/>
            <person name="Mehta T."/>
            <person name="Montmayeur A."/>
            <person name="Murphy C."/>
            <person name="Neiman D."/>
            <person name="Pearson M."/>
            <person name="Priest M."/>
            <person name="Roberts A."/>
            <person name="Saif S."/>
            <person name="Shea T."/>
            <person name="Shenoy N."/>
            <person name="Sisk P."/>
            <person name="Stolte C."/>
            <person name="Sykes S."/>
            <person name="Yandava C."/>
            <person name="Wortman J."/>
            <person name="Nusbaum C."/>
            <person name="Birren B."/>
        </authorList>
    </citation>
    <scope>NUCLEOTIDE SEQUENCE</scope>
    <source>
        <strain evidence="3">ATCC 64411</strain>
    </source>
</reference>
<dbReference type="SMART" id="SM00751">
    <property type="entry name" value="BSD"/>
    <property type="match status" value="1"/>
</dbReference>
<dbReference type="Gene3D" id="1.10.3970.10">
    <property type="entry name" value="BSD domain"/>
    <property type="match status" value="1"/>
</dbReference>
<dbReference type="STRING" id="644358.A0A0C4E549"/>